<dbReference type="Proteomes" id="UP000053681">
    <property type="component" value="Unassembled WGS sequence"/>
</dbReference>
<keyword evidence="1" id="KW-0175">Coiled coil</keyword>
<evidence type="ECO:0000313" key="2">
    <source>
        <dbReference type="EMBL" id="KSU86242.1"/>
    </source>
</evidence>
<sequence>MNNSESVNFIGVPEASEYTNIPPETLKRYLINHEQFLNFKKEGRRYKISIESLDLLKKIRELYSEGLLKEDVNDNLASDGLPITITVKNQEEKGSISINDELSEIKKMLQQQEQQMTQQMQFNQKLVEELQKVSQTNQDLKQMINRKDAELIGELRKGLSESKKMIEEASASAELEKKKTWWEKLIGK</sequence>
<reference evidence="2 3" key="1">
    <citation type="submission" date="2015-11" db="EMBL/GenBank/DDBJ databases">
        <title>Bacillus caseinolyticus sp nov.</title>
        <authorList>
            <person name="Dastager S.G."/>
            <person name="Mawlankar R."/>
        </authorList>
    </citation>
    <scope>NUCLEOTIDE SEQUENCE [LARGE SCALE GENOMIC DNA]</scope>
    <source>
        <strain evidence="2 3">SGD-V-76</strain>
    </source>
</reference>
<name>A0A0V8JGQ3_9BACI</name>
<evidence type="ECO:0008006" key="4">
    <source>
        <dbReference type="Google" id="ProtNLM"/>
    </source>
</evidence>
<accession>A0A0V8JGQ3</accession>
<dbReference type="EMBL" id="LNQP01000100">
    <property type="protein sequence ID" value="KSU86242.1"/>
    <property type="molecule type" value="Genomic_DNA"/>
</dbReference>
<evidence type="ECO:0000313" key="3">
    <source>
        <dbReference type="Proteomes" id="UP000053681"/>
    </source>
</evidence>
<comment type="caution">
    <text evidence="2">The sequence shown here is derived from an EMBL/GenBank/DDBJ whole genome shotgun (WGS) entry which is preliminary data.</text>
</comment>
<protein>
    <recommendedName>
        <fullName evidence="4">DUF3967 domain-containing protein</fullName>
    </recommendedName>
</protein>
<keyword evidence="3" id="KW-1185">Reference proteome</keyword>
<organism evidence="2 3">
    <name type="scientific">Priestia veravalensis</name>
    <dbReference type="NCBI Taxonomy" id="1414648"/>
    <lineage>
        <taxon>Bacteria</taxon>
        <taxon>Bacillati</taxon>
        <taxon>Bacillota</taxon>
        <taxon>Bacilli</taxon>
        <taxon>Bacillales</taxon>
        <taxon>Bacillaceae</taxon>
        <taxon>Priestia</taxon>
    </lineage>
</organism>
<proteinExistence type="predicted"/>
<dbReference type="RefSeq" id="WP_025908659.1">
    <property type="nucleotide sequence ID" value="NZ_KQ758714.1"/>
</dbReference>
<gene>
    <name evidence="2" type="ORF">AS180_19705</name>
</gene>
<dbReference type="AlphaFoldDB" id="A0A0V8JGQ3"/>
<evidence type="ECO:0000256" key="1">
    <source>
        <dbReference type="SAM" id="Coils"/>
    </source>
</evidence>
<feature type="coiled-coil region" evidence="1">
    <location>
        <begin position="95"/>
        <end position="150"/>
    </location>
</feature>